<dbReference type="InterPro" id="IPR025110">
    <property type="entry name" value="AMP-bd_C"/>
</dbReference>
<name>A0ABZ0QL30_9VIBR</name>
<proteinExistence type="inferred from homology"/>
<sequence length="662" mass="74117">MADIAPIWQPSQERIKASLLSEFMSHLAANGRSFADYSALHQWSVVDSKAFWLEVWNYCDVIGSQGQCITGDSIVSGRRYCAAADTKWFPQAELNYAENCLSYAYQHPDGIALWFRNENGNTQKLTWQQLSDQVSIVQQWLEQNGVTAGDVVAGYLPYITESVVAMLATTSLGAIWTSISPDFGIDSVLERFGQVNPKVLFCCNGYTFGGKSHRLEHNNAAIAAQLPHLNNICQIEYLQQRNDSDDFNDSFSDWQAILQSYQARGIEYHRVSFNDPLFILYSSGTTGQPKCIIHSVGGTLLNHMKEHQLHCDIQPKDRVFYYTTCGWMMWNWHVSALASGATLIIYDGHPFYPQPQVLWQLAEETQTTLFGTSARYLAELENRLFSPSDYYSLNHLKTICSTGSPLYPEQYDFVYQHIKSDVHLASISGGTDICGCFILGVPTLPVYRGECQSSALGADIAAYTEQGVATLTEPGELVCRNSFPNQPIGFWQDFSGKKYFAAYWQKFAGVWHHGDEIQATSAQGWRFLGRSDTMLNPGGVRIGTAEIYRQVNAMAEVQDSIAVGYQQGNDEVIALFVKLAPGCLLTDELQTKLRQQLKTRCSPRHVPAYIVAVDDVPRTRSGKLVEKALKQALHQQTITNMHAIGNPQSIDEAKVRFFAQLT</sequence>
<dbReference type="RefSeq" id="WP_261896557.1">
    <property type="nucleotide sequence ID" value="NZ_AP024896.1"/>
</dbReference>
<dbReference type="PANTHER" id="PTHR42921">
    <property type="entry name" value="ACETOACETYL-COA SYNTHETASE"/>
    <property type="match status" value="1"/>
</dbReference>
<dbReference type="Pfam" id="PF13193">
    <property type="entry name" value="AMP-binding_C"/>
    <property type="match status" value="1"/>
</dbReference>
<keyword evidence="9" id="KW-1185">Reference proteome</keyword>
<dbReference type="InterPro" id="IPR045851">
    <property type="entry name" value="AMP-bd_C_sf"/>
</dbReference>
<comment type="similarity">
    <text evidence="1">Belongs to the ATP-dependent AMP-binding enzyme family.</text>
</comment>
<dbReference type="PROSITE" id="PS00455">
    <property type="entry name" value="AMP_BINDING"/>
    <property type="match status" value="1"/>
</dbReference>
<dbReference type="Pfam" id="PF00501">
    <property type="entry name" value="AMP-binding"/>
    <property type="match status" value="1"/>
</dbReference>
<dbReference type="InterPro" id="IPR020845">
    <property type="entry name" value="AMP-binding_CS"/>
</dbReference>
<keyword evidence="4" id="KW-0067">ATP-binding</keyword>
<dbReference type="Gene3D" id="3.40.50.12780">
    <property type="entry name" value="N-terminal domain of ligase-like"/>
    <property type="match status" value="1"/>
</dbReference>
<evidence type="ECO:0000256" key="2">
    <source>
        <dbReference type="ARBA" id="ARBA00022598"/>
    </source>
</evidence>
<keyword evidence="3" id="KW-0547">Nucleotide-binding</keyword>
<dbReference type="PANTHER" id="PTHR42921:SF1">
    <property type="entry name" value="ACETOACETYL-COA SYNTHETASE"/>
    <property type="match status" value="1"/>
</dbReference>
<organism evidence="8 9">
    <name type="scientific">Vibrio porteresiae DSM 19223</name>
    <dbReference type="NCBI Taxonomy" id="1123496"/>
    <lineage>
        <taxon>Bacteria</taxon>
        <taxon>Pseudomonadati</taxon>
        <taxon>Pseudomonadota</taxon>
        <taxon>Gammaproteobacteria</taxon>
        <taxon>Vibrionales</taxon>
        <taxon>Vibrionaceae</taxon>
        <taxon>Vibrio</taxon>
    </lineage>
</organism>
<dbReference type="EC" id="6.2.1.16" evidence="8"/>
<dbReference type="NCBIfam" id="NF002937">
    <property type="entry name" value="PRK03584.1"/>
    <property type="match status" value="1"/>
</dbReference>
<reference evidence="8 9" key="1">
    <citation type="submission" date="2023-11" db="EMBL/GenBank/DDBJ databases">
        <title>Plant-associative lifestyle of Vibrio porteresiae and its evolutionary dynamics.</title>
        <authorList>
            <person name="Rameshkumar N."/>
            <person name="Kirti K."/>
        </authorList>
    </citation>
    <scope>NUCLEOTIDE SEQUENCE [LARGE SCALE GENOMIC DNA]</scope>
    <source>
        <strain evidence="8 9">MSSRF30</strain>
    </source>
</reference>
<feature type="domain" description="Acetyl-coenzyme A synthetase N-terminal" evidence="7">
    <location>
        <begin position="37"/>
        <end position="100"/>
    </location>
</feature>
<dbReference type="NCBIfam" id="TIGR01217">
    <property type="entry name" value="ac_ac_CoA_syn"/>
    <property type="match status" value="1"/>
</dbReference>
<dbReference type="Gene3D" id="3.30.300.30">
    <property type="match status" value="1"/>
</dbReference>
<dbReference type="EMBL" id="CP138204">
    <property type="protein sequence ID" value="WPC76160.1"/>
    <property type="molecule type" value="Genomic_DNA"/>
</dbReference>
<dbReference type="InterPro" id="IPR032387">
    <property type="entry name" value="ACAS_N"/>
</dbReference>
<dbReference type="InterPro" id="IPR000873">
    <property type="entry name" value="AMP-dep_synth/lig_dom"/>
</dbReference>
<dbReference type="SUPFAM" id="SSF56801">
    <property type="entry name" value="Acetyl-CoA synthetase-like"/>
    <property type="match status" value="1"/>
</dbReference>
<dbReference type="InterPro" id="IPR042099">
    <property type="entry name" value="ANL_N_sf"/>
</dbReference>
<dbReference type="Pfam" id="PF16177">
    <property type="entry name" value="ACAS_N"/>
    <property type="match status" value="1"/>
</dbReference>
<evidence type="ECO:0000259" key="7">
    <source>
        <dbReference type="Pfam" id="PF16177"/>
    </source>
</evidence>
<protein>
    <submittedName>
        <fullName evidence="8">Acetoacetate--CoA ligase</fullName>
        <ecNumber evidence="8">6.2.1.16</ecNumber>
    </submittedName>
</protein>
<dbReference type="Proteomes" id="UP001304071">
    <property type="component" value="Chromosome 2"/>
</dbReference>
<feature type="domain" description="AMP-dependent synthetase/ligase" evidence="5">
    <location>
        <begin position="104"/>
        <end position="480"/>
    </location>
</feature>
<accession>A0ABZ0QL30</accession>
<dbReference type="GO" id="GO:0030729">
    <property type="term" value="F:acetoacetate-CoA ligase activity"/>
    <property type="evidence" value="ECO:0007669"/>
    <property type="project" value="UniProtKB-EC"/>
</dbReference>
<evidence type="ECO:0000259" key="5">
    <source>
        <dbReference type="Pfam" id="PF00501"/>
    </source>
</evidence>
<evidence type="ECO:0000256" key="1">
    <source>
        <dbReference type="ARBA" id="ARBA00006432"/>
    </source>
</evidence>
<evidence type="ECO:0000313" key="8">
    <source>
        <dbReference type="EMBL" id="WPC76160.1"/>
    </source>
</evidence>
<evidence type="ECO:0000259" key="6">
    <source>
        <dbReference type="Pfam" id="PF13193"/>
    </source>
</evidence>
<dbReference type="InterPro" id="IPR005914">
    <property type="entry name" value="Acac_CoA_synth"/>
</dbReference>
<evidence type="ECO:0000256" key="3">
    <source>
        <dbReference type="ARBA" id="ARBA00022741"/>
    </source>
</evidence>
<gene>
    <name evidence="8" type="ORF">R8Z52_16655</name>
</gene>
<evidence type="ECO:0000313" key="9">
    <source>
        <dbReference type="Proteomes" id="UP001304071"/>
    </source>
</evidence>
<evidence type="ECO:0000256" key="4">
    <source>
        <dbReference type="ARBA" id="ARBA00022840"/>
    </source>
</evidence>
<feature type="domain" description="AMP-binding enzyme C-terminal" evidence="6">
    <location>
        <begin position="553"/>
        <end position="623"/>
    </location>
</feature>
<keyword evidence="2 8" id="KW-0436">Ligase</keyword>